<reference evidence="3" key="2">
    <citation type="submission" date="2023-06" db="EMBL/GenBank/DDBJ databases">
        <authorList>
            <consortium name="Lawrence Berkeley National Laboratory"/>
            <person name="Haridas S."/>
            <person name="Hensen N."/>
            <person name="Bonometti L."/>
            <person name="Westerberg I."/>
            <person name="Brannstrom I.O."/>
            <person name="Guillou S."/>
            <person name="Cros-Aarteil S."/>
            <person name="Calhoun S."/>
            <person name="Kuo A."/>
            <person name="Mondo S."/>
            <person name="Pangilinan J."/>
            <person name="Riley R."/>
            <person name="Labutti K."/>
            <person name="Andreopoulos B."/>
            <person name="Lipzen A."/>
            <person name="Chen C."/>
            <person name="Yanf M."/>
            <person name="Daum C."/>
            <person name="Ng V."/>
            <person name="Clum A."/>
            <person name="Steindorff A."/>
            <person name="Ohm R."/>
            <person name="Martin F."/>
            <person name="Silar P."/>
            <person name="Natvig D."/>
            <person name="Lalanne C."/>
            <person name="Gautier V."/>
            <person name="Ament-Velasquez S.L."/>
            <person name="Kruys A."/>
            <person name="Hutchinson M.I."/>
            <person name="Powell A.J."/>
            <person name="Barry K."/>
            <person name="Miller A.N."/>
            <person name="Grigoriev I.V."/>
            <person name="Debuchy R."/>
            <person name="Gladieux P."/>
            <person name="Thoren M.H."/>
            <person name="Johannesson H."/>
        </authorList>
    </citation>
    <scope>NUCLEOTIDE SEQUENCE</scope>
    <source>
        <strain evidence="3">CBS 560.94</strain>
    </source>
</reference>
<name>A0AAE0JLM1_9PEZI</name>
<gene>
    <name evidence="3" type="ORF">B0H65DRAFT_130289</name>
</gene>
<accession>A0AAE0JLM1</accession>
<keyword evidence="2" id="KW-0472">Membrane</keyword>
<dbReference type="EMBL" id="JAUEPP010000002">
    <property type="protein sequence ID" value="KAK3351676.1"/>
    <property type="molecule type" value="Genomic_DNA"/>
</dbReference>
<feature type="transmembrane region" description="Helical" evidence="2">
    <location>
        <begin position="24"/>
        <end position="43"/>
    </location>
</feature>
<evidence type="ECO:0000313" key="4">
    <source>
        <dbReference type="Proteomes" id="UP001278500"/>
    </source>
</evidence>
<organism evidence="3 4">
    <name type="scientific">Neurospora tetraspora</name>
    <dbReference type="NCBI Taxonomy" id="94610"/>
    <lineage>
        <taxon>Eukaryota</taxon>
        <taxon>Fungi</taxon>
        <taxon>Dikarya</taxon>
        <taxon>Ascomycota</taxon>
        <taxon>Pezizomycotina</taxon>
        <taxon>Sordariomycetes</taxon>
        <taxon>Sordariomycetidae</taxon>
        <taxon>Sordariales</taxon>
        <taxon>Sordariaceae</taxon>
        <taxon>Neurospora</taxon>
    </lineage>
</organism>
<dbReference type="RefSeq" id="XP_062684971.1">
    <property type="nucleotide sequence ID" value="XM_062820793.1"/>
</dbReference>
<sequence>MFFAQHRSVAKQKRRREERGKERGPFFPPFLVTLFSSHIPFAVRHIPFFTFYFIFSSHLLITQLAGVFFFIFFLFKGYQLFTSFRVWKGRGERNRLWNLRGWLWLRGRFR</sequence>
<dbReference type="AlphaFoldDB" id="A0AAE0JLM1"/>
<dbReference type="GeneID" id="87857947"/>
<proteinExistence type="predicted"/>
<evidence type="ECO:0000313" key="3">
    <source>
        <dbReference type="EMBL" id="KAK3351676.1"/>
    </source>
</evidence>
<feature type="region of interest" description="Disordered" evidence="1">
    <location>
        <begin position="1"/>
        <end position="23"/>
    </location>
</feature>
<keyword evidence="2" id="KW-1133">Transmembrane helix</keyword>
<dbReference type="Proteomes" id="UP001278500">
    <property type="component" value="Unassembled WGS sequence"/>
</dbReference>
<evidence type="ECO:0000256" key="2">
    <source>
        <dbReference type="SAM" id="Phobius"/>
    </source>
</evidence>
<protein>
    <submittedName>
        <fullName evidence="3">Uncharacterized protein</fullName>
    </submittedName>
</protein>
<evidence type="ECO:0000256" key="1">
    <source>
        <dbReference type="SAM" id="MobiDB-lite"/>
    </source>
</evidence>
<keyword evidence="4" id="KW-1185">Reference proteome</keyword>
<feature type="transmembrane region" description="Helical" evidence="2">
    <location>
        <begin position="49"/>
        <end position="75"/>
    </location>
</feature>
<reference evidence="3" key="1">
    <citation type="journal article" date="2023" name="Mol. Phylogenet. Evol.">
        <title>Genome-scale phylogeny and comparative genomics of the fungal order Sordariales.</title>
        <authorList>
            <person name="Hensen N."/>
            <person name="Bonometti L."/>
            <person name="Westerberg I."/>
            <person name="Brannstrom I.O."/>
            <person name="Guillou S."/>
            <person name="Cros-Aarteil S."/>
            <person name="Calhoun S."/>
            <person name="Haridas S."/>
            <person name="Kuo A."/>
            <person name="Mondo S."/>
            <person name="Pangilinan J."/>
            <person name="Riley R."/>
            <person name="LaButti K."/>
            <person name="Andreopoulos B."/>
            <person name="Lipzen A."/>
            <person name="Chen C."/>
            <person name="Yan M."/>
            <person name="Daum C."/>
            <person name="Ng V."/>
            <person name="Clum A."/>
            <person name="Steindorff A."/>
            <person name="Ohm R.A."/>
            <person name="Martin F."/>
            <person name="Silar P."/>
            <person name="Natvig D.O."/>
            <person name="Lalanne C."/>
            <person name="Gautier V."/>
            <person name="Ament-Velasquez S.L."/>
            <person name="Kruys A."/>
            <person name="Hutchinson M.I."/>
            <person name="Powell A.J."/>
            <person name="Barry K."/>
            <person name="Miller A.N."/>
            <person name="Grigoriev I.V."/>
            <person name="Debuchy R."/>
            <person name="Gladieux P."/>
            <person name="Hiltunen Thoren M."/>
            <person name="Johannesson H."/>
        </authorList>
    </citation>
    <scope>NUCLEOTIDE SEQUENCE</scope>
    <source>
        <strain evidence="3">CBS 560.94</strain>
    </source>
</reference>
<comment type="caution">
    <text evidence="3">The sequence shown here is derived from an EMBL/GenBank/DDBJ whole genome shotgun (WGS) entry which is preliminary data.</text>
</comment>
<keyword evidence="2" id="KW-0812">Transmembrane</keyword>